<keyword evidence="5" id="KW-1185">Reference proteome</keyword>
<dbReference type="Proteomes" id="UP000236333">
    <property type="component" value="Unassembled WGS sequence"/>
</dbReference>
<comment type="caution">
    <text evidence="4">The sequence shown here is derived from an EMBL/GenBank/DDBJ whole genome shotgun (WGS) entry which is preliminary data.</text>
</comment>
<dbReference type="PANTHER" id="PTHR48108:SF6">
    <property type="entry name" value="CBS DOMAIN-CONTAINING PROTEIN CBSX1, CHLOROPLASTIC"/>
    <property type="match status" value="1"/>
</dbReference>
<dbReference type="InterPro" id="IPR000644">
    <property type="entry name" value="CBS_dom"/>
</dbReference>
<dbReference type="PROSITE" id="PS51371">
    <property type="entry name" value="CBS"/>
    <property type="match status" value="1"/>
</dbReference>
<name>A0A2J7ZJI5_9CHLO</name>
<gene>
    <name evidence="4" type="ORF">TSOC_013752</name>
</gene>
<dbReference type="SMART" id="SM00116">
    <property type="entry name" value="CBS"/>
    <property type="match status" value="1"/>
</dbReference>
<dbReference type="EMBL" id="PGGS01001416">
    <property type="protein sequence ID" value="PNH00426.1"/>
    <property type="molecule type" value="Genomic_DNA"/>
</dbReference>
<feature type="domain" description="CBS" evidence="3">
    <location>
        <begin position="1"/>
        <end position="59"/>
    </location>
</feature>
<dbReference type="Pfam" id="PF00571">
    <property type="entry name" value="CBS"/>
    <property type="match status" value="1"/>
</dbReference>
<dbReference type="PANTHER" id="PTHR48108">
    <property type="entry name" value="CBS DOMAIN-CONTAINING PROTEIN CBSX2, CHLOROPLASTIC"/>
    <property type="match status" value="1"/>
</dbReference>
<accession>A0A2J7ZJI5</accession>
<dbReference type="SUPFAM" id="SSF54631">
    <property type="entry name" value="CBS-domain pair"/>
    <property type="match status" value="1"/>
</dbReference>
<dbReference type="InterPro" id="IPR051462">
    <property type="entry name" value="CBS_domain-containing"/>
</dbReference>
<evidence type="ECO:0000313" key="5">
    <source>
        <dbReference type="Proteomes" id="UP000236333"/>
    </source>
</evidence>
<dbReference type="Gene3D" id="3.10.580.10">
    <property type="entry name" value="CBS-domain"/>
    <property type="match status" value="1"/>
</dbReference>
<dbReference type="InterPro" id="IPR046342">
    <property type="entry name" value="CBS_dom_sf"/>
</dbReference>
<evidence type="ECO:0000256" key="2">
    <source>
        <dbReference type="PROSITE-ProRule" id="PRU00703"/>
    </source>
</evidence>
<organism evidence="4 5">
    <name type="scientific">Tetrabaena socialis</name>
    <dbReference type="NCBI Taxonomy" id="47790"/>
    <lineage>
        <taxon>Eukaryota</taxon>
        <taxon>Viridiplantae</taxon>
        <taxon>Chlorophyta</taxon>
        <taxon>core chlorophytes</taxon>
        <taxon>Chlorophyceae</taxon>
        <taxon>CS clade</taxon>
        <taxon>Chlamydomonadales</taxon>
        <taxon>Tetrabaenaceae</taxon>
        <taxon>Tetrabaena</taxon>
    </lineage>
</organism>
<evidence type="ECO:0000256" key="1">
    <source>
        <dbReference type="ARBA" id="ARBA00022737"/>
    </source>
</evidence>
<reference evidence="4 5" key="1">
    <citation type="journal article" date="2017" name="Mol. Biol. Evol.">
        <title>The 4-celled Tetrabaena socialis nuclear genome reveals the essential components for genetic control of cell number at the origin of multicellularity in the volvocine lineage.</title>
        <authorList>
            <person name="Featherston J."/>
            <person name="Arakaki Y."/>
            <person name="Hanschen E.R."/>
            <person name="Ferris P.J."/>
            <person name="Michod R.E."/>
            <person name="Olson B.J.S.C."/>
            <person name="Nozaki H."/>
            <person name="Durand P.M."/>
        </authorList>
    </citation>
    <scope>NUCLEOTIDE SEQUENCE [LARGE SCALE GENOMIC DNA]</scope>
    <source>
        <strain evidence="4 5">NIES-571</strain>
    </source>
</reference>
<evidence type="ECO:0000313" key="4">
    <source>
        <dbReference type="EMBL" id="PNH00426.1"/>
    </source>
</evidence>
<dbReference type="OrthoDB" id="418595at2759"/>
<dbReference type="AlphaFoldDB" id="A0A2J7ZJI5"/>
<evidence type="ECO:0000259" key="3">
    <source>
        <dbReference type="PROSITE" id="PS51371"/>
    </source>
</evidence>
<keyword evidence="1" id="KW-0677">Repeat</keyword>
<proteinExistence type="predicted"/>
<protein>
    <submittedName>
        <fullName evidence="4">CBS domain-containing protein CBSX2, chloroplastic</fullName>
    </submittedName>
</protein>
<keyword evidence="2" id="KW-0129">CBS domain</keyword>
<sequence>MSVQPLYSIGPEDTVDTALEMLVKYKIAGLPVVDATNKVVGVVSDFDLLALDALGRINVDQNLFPSADQTWQAFKEVKVMLSKSAGTK</sequence>